<dbReference type="InterPro" id="IPR029058">
    <property type="entry name" value="AB_hydrolase_fold"/>
</dbReference>
<feature type="chain" id="PRO_5038777663" description="PE-PPE domain-containing protein" evidence="2">
    <location>
        <begin position="23"/>
        <end position="416"/>
    </location>
</feature>
<keyword evidence="2" id="KW-0732">Signal</keyword>
<feature type="region of interest" description="Disordered" evidence="1">
    <location>
        <begin position="308"/>
        <end position="416"/>
    </location>
</feature>
<accession>A0A6N4VH94</accession>
<organism evidence="4 5">
    <name type="scientific">Mycolicibacterium poriferae</name>
    <dbReference type="NCBI Taxonomy" id="39694"/>
    <lineage>
        <taxon>Bacteria</taxon>
        <taxon>Bacillati</taxon>
        <taxon>Actinomycetota</taxon>
        <taxon>Actinomycetes</taxon>
        <taxon>Mycobacteriales</taxon>
        <taxon>Mycobacteriaceae</taxon>
        <taxon>Mycolicibacterium</taxon>
    </lineage>
</organism>
<proteinExistence type="predicted"/>
<evidence type="ECO:0000259" key="3">
    <source>
        <dbReference type="Pfam" id="PF08237"/>
    </source>
</evidence>
<dbReference type="AlphaFoldDB" id="A0A6N4VH94"/>
<dbReference type="EMBL" id="AP022570">
    <property type="protein sequence ID" value="BBX53799.1"/>
    <property type="molecule type" value="Genomic_DNA"/>
</dbReference>
<dbReference type="KEGG" id="mpof:MPOR_48250"/>
<gene>
    <name evidence="4" type="ORF">MPOR_48250</name>
</gene>
<evidence type="ECO:0000313" key="4">
    <source>
        <dbReference type="EMBL" id="BBX53799.1"/>
    </source>
</evidence>
<dbReference type="Pfam" id="PF08237">
    <property type="entry name" value="PE-PPE"/>
    <property type="match status" value="1"/>
</dbReference>
<keyword evidence="5" id="KW-1185">Reference proteome</keyword>
<name>A0A6N4VH94_9MYCO</name>
<dbReference type="InterPro" id="IPR013228">
    <property type="entry name" value="PE-PPE_C"/>
</dbReference>
<dbReference type="Gene3D" id="3.40.50.1820">
    <property type="entry name" value="alpha/beta hydrolase"/>
    <property type="match status" value="1"/>
</dbReference>
<protein>
    <recommendedName>
        <fullName evidence="3">PE-PPE domain-containing protein</fullName>
    </recommendedName>
</protein>
<feature type="compositionally biased region" description="Acidic residues" evidence="1">
    <location>
        <begin position="351"/>
        <end position="378"/>
    </location>
</feature>
<feature type="domain" description="PE-PPE" evidence="3">
    <location>
        <begin position="62"/>
        <end position="281"/>
    </location>
</feature>
<sequence length="416" mass="42984">MRINMRKAGIACGTAFASVALAVSTATAGWGASSALVIGGISTPQLSDMLMSPLLGGALKNQERVSVKWPAEAGPYTGRGDLTLGASINVGKANLDAQIDAALARLAKDANGNVVGGEKVTVVGLSAGSLVVNEVLREMAADADAPGRDQITFVVVADSSRQKLIDKARYNSKYDYTYQPAPETAYDIVVVTGEYDGMADFPDRPFNVLAIMNAIAGSIFVHVPVMYADLANVPTENITVDVNTKGGTTTHYLVPTRKLPLVQLFPSLAPREAELKAKIDKAYSRNDVPAVAARSFVAAAPVLTQDVNDVPEAPVEGSGADVTEDEGSDGATTVDATDVQGDGEVSPVVEETAENDGVTEDEAATEATLADEADEASAEDARESDSESDNDTAADSSSGGEESASDTGSDSSDSAE</sequence>
<feature type="compositionally biased region" description="Low complexity" evidence="1">
    <location>
        <begin position="393"/>
        <end position="416"/>
    </location>
</feature>
<evidence type="ECO:0000256" key="2">
    <source>
        <dbReference type="SAM" id="SignalP"/>
    </source>
</evidence>
<evidence type="ECO:0000256" key="1">
    <source>
        <dbReference type="SAM" id="MobiDB-lite"/>
    </source>
</evidence>
<dbReference type="Proteomes" id="UP000466785">
    <property type="component" value="Chromosome"/>
</dbReference>
<evidence type="ECO:0000313" key="5">
    <source>
        <dbReference type="Proteomes" id="UP000466785"/>
    </source>
</evidence>
<feature type="signal peptide" evidence="2">
    <location>
        <begin position="1"/>
        <end position="22"/>
    </location>
</feature>
<reference evidence="4 5" key="1">
    <citation type="journal article" date="2019" name="Emerg. Microbes Infect.">
        <title>Comprehensive subspecies identification of 175 nontuberculous mycobacteria species based on 7547 genomic profiles.</title>
        <authorList>
            <person name="Matsumoto Y."/>
            <person name="Kinjo T."/>
            <person name="Motooka D."/>
            <person name="Nabeya D."/>
            <person name="Jung N."/>
            <person name="Uechi K."/>
            <person name="Horii T."/>
            <person name="Iida T."/>
            <person name="Fujita J."/>
            <person name="Nakamura S."/>
        </authorList>
    </citation>
    <scope>NUCLEOTIDE SEQUENCE [LARGE SCALE GENOMIC DNA]</scope>
    <source>
        <strain evidence="4 5">JCM 12603</strain>
    </source>
</reference>